<dbReference type="GO" id="GO:0005524">
    <property type="term" value="F:ATP binding"/>
    <property type="evidence" value="ECO:0007669"/>
    <property type="project" value="UniProtKB-KW"/>
</dbReference>
<name>A0A0B5D8X8_9CORY</name>
<feature type="domain" description="G" evidence="2">
    <location>
        <begin position="54"/>
        <end position="172"/>
    </location>
</feature>
<protein>
    <submittedName>
        <fullName evidence="3">ABC transport system, ATP-binding protein</fullName>
    </submittedName>
</protein>
<dbReference type="RefSeq" id="WP_040084862.1">
    <property type="nucleotide sequence ID" value="NZ_BCSU01000004.1"/>
</dbReference>
<dbReference type="HOGENOM" id="CLU_016609_2_1_11"/>
<dbReference type="Pfam" id="PF01926">
    <property type="entry name" value="MMR_HSR1"/>
    <property type="match status" value="1"/>
</dbReference>
<dbReference type="KEGG" id="chm:B842_01845"/>
<feature type="transmembrane region" description="Helical" evidence="1">
    <location>
        <begin position="408"/>
        <end position="436"/>
    </location>
</feature>
<feature type="transmembrane region" description="Helical" evidence="1">
    <location>
        <begin position="456"/>
        <end position="486"/>
    </location>
</feature>
<reference evidence="3 4" key="1">
    <citation type="submission" date="2013-04" db="EMBL/GenBank/DDBJ databases">
        <title>Complete genome sequence of Corynebacterium humireducens DSM 45392(T), isolated from a wastewater-fed microbial fuel cell.</title>
        <authorList>
            <person name="Ruckert C."/>
            <person name="Albersmeier A."/>
            <person name="Kalinowski J."/>
        </authorList>
    </citation>
    <scope>NUCLEOTIDE SEQUENCE [LARGE SCALE GENOMIC DNA]</scope>
    <source>
        <strain evidence="4">MFC-5</strain>
    </source>
</reference>
<evidence type="ECO:0000313" key="3">
    <source>
        <dbReference type="EMBL" id="AJE32224.1"/>
    </source>
</evidence>
<dbReference type="Gene3D" id="3.40.50.300">
    <property type="entry name" value="P-loop containing nucleotide triphosphate hydrolases"/>
    <property type="match status" value="1"/>
</dbReference>
<dbReference type="Proteomes" id="UP000031524">
    <property type="component" value="Chromosome"/>
</dbReference>
<dbReference type="PANTHER" id="PTHR42698">
    <property type="entry name" value="GTPASE ERA"/>
    <property type="match status" value="1"/>
</dbReference>
<evidence type="ECO:0000259" key="2">
    <source>
        <dbReference type="Pfam" id="PF01926"/>
    </source>
</evidence>
<dbReference type="AlphaFoldDB" id="A0A0B5D8X8"/>
<dbReference type="GO" id="GO:0005525">
    <property type="term" value="F:GTP binding"/>
    <property type="evidence" value="ECO:0007669"/>
    <property type="project" value="InterPro"/>
</dbReference>
<keyword evidence="1" id="KW-0472">Membrane</keyword>
<dbReference type="GO" id="GO:0005829">
    <property type="term" value="C:cytosol"/>
    <property type="evidence" value="ECO:0007669"/>
    <property type="project" value="TreeGrafter"/>
</dbReference>
<dbReference type="InterPro" id="IPR027417">
    <property type="entry name" value="P-loop_NTPase"/>
</dbReference>
<dbReference type="SUPFAM" id="SSF52540">
    <property type="entry name" value="P-loop containing nucleoside triphosphate hydrolases"/>
    <property type="match status" value="1"/>
</dbReference>
<keyword evidence="3" id="KW-0067">ATP-binding</keyword>
<accession>A0A0B5D8X8</accession>
<sequence>MFRKKLSLTERLEALREATDLGEGLVSPAEHAALARVADAAAERRALSGEHTVVGFFGATGSGKTSLFNAVVGEDLGKTAARRPTTSSPLAAVWDPAGSEELLDWLQVEDRRNRTGDFAPGAGPVILLDLPDFDSVEPEHRAIATRLAGQVDVLVWVTDPEKYADSIIHDHFIRPHASHSSVTLAVLNKSDRLTAEDARRVSASLEQLLVDDGLKKVSVIRTSARDGSGIDDLRKAIAKVASAHSAQQARIEADLRTVTAPFVGRQSLKEPTATDKRRLDDHLAEAAGADRLAAATAAAYRKRLGQKTGWLLTSWLLRLRADPLKRLGLREDADETGVHRSSIPQLDASGRAVANRGVRGYAQAVSAGLPDRWASAVVDQTEQIVDSLPEDLDRAAARTKLPAQPSRAWGLFTVVQWLALVAALVGIGWYLLAAFLPGVLYPFMDEIIPDIEGWPIPTLLIVGGLLLGIVLGMFTGVFGLAIGSGVKHRTRRALRREVASISQEKVVEPLLAVRARYLEFLDAIRRAAGNAGN</sequence>
<proteinExistence type="predicted"/>
<dbReference type="OrthoDB" id="974105at2"/>
<gene>
    <name evidence="3" type="ORF">B842_01845</name>
</gene>
<keyword evidence="4" id="KW-1185">Reference proteome</keyword>
<dbReference type="PANTHER" id="PTHR42698:SF1">
    <property type="entry name" value="GTPASE ERA, MITOCHONDRIAL"/>
    <property type="match status" value="1"/>
</dbReference>
<organism evidence="3 4">
    <name type="scientific">Corynebacterium humireducens NBRC 106098 = DSM 45392</name>
    <dbReference type="NCBI Taxonomy" id="1223515"/>
    <lineage>
        <taxon>Bacteria</taxon>
        <taxon>Bacillati</taxon>
        <taxon>Actinomycetota</taxon>
        <taxon>Actinomycetes</taxon>
        <taxon>Mycobacteriales</taxon>
        <taxon>Corynebacteriaceae</taxon>
        <taxon>Corynebacterium</taxon>
    </lineage>
</organism>
<dbReference type="GO" id="GO:0000028">
    <property type="term" value="P:ribosomal small subunit assembly"/>
    <property type="evidence" value="ECO:0007669"/>
    <property type="project" value="TreeGrafter"/>
</dbReference>
<keyword evidence="1" id="KW-1133">Transmembrane helix</keyword>
<evidence type="ECO:0000313" key="4">
    <source>
        <dbReference type="Proteomes" id="UP000031524"/>
    </source>
</evidence>
<keyword evidence="3" id="KW-0547">Nucleotide-binding</keyword>
<dbReference type="InterPro" id="IPR005662">
    <property type="entry name" value="GTPase_Era-like"/>
</dbReference>
<evidence type="ECO:0000256" key="1">
    <source>
        <dbReference type="SAM" id="Phobius"/>
    </source>
</evidence>
<keyword evidence="1" id="KW-0812">Transmembrane</keyword>
<dbReference type="GO" id="GO:0043024">
    <property type="term" value="F:ribosomal small subunit binding"/>
    <property type="evidence" value="ECO:0007669"/>
    <property type="project" value="TreeGrafter"/>
</dbReference>
<dbReference type="EMBL" id="CP005286">
    <property type="protein sequence ID" value="AJE32224.1"/>
    <property type="molecule type" value="Genomic_DNA"/>
</dbReference>
<dbReference type="InterPro" id="IPR006073">
    <property type="entry name" value="GTP-bd"/>
</dbReference>
<dbReference type="STRING" id="1223515.B842_01845"/>
<dbReference type="GO" id="GO:0019843">
    <property type="term" value="F:rRNA binding"/>
    <property type="evidence" value="ECO:0007669"/>
    <property type="project" value="TreeGrafter"/>
</dbReference>